<proteinExistence type="predicted"/>
<dbReference type="Gramene" id="LPERR11G05770.1">
    <property type="protein sequence ID" value="LPERR11G05770.1"/>
    <property type="gene ID" value="LPERR11G05770"/>
</dbReference>
<dbReference type="Gene3D" id="1.20.1280.50">
    <property type="match status" value="1"/>
</dbReference>
<sequence>MPHWRRKAPTRAVAAVGGPVCISALPDEVIQLILSFLPAHDAVRTCVLARRWRHLWRDAPALRIHYIREWEDSDYPEIGVEKFDRFMDNLFSLRCRGAPLEYCEFDFDRPVSFFPYNPDAVRWIRRAFRCRARVLRFVFNETIELPDVPLISQHLTRLEVQCVSFHGDSSDFSECPLLVDQKMRECILEKNMWSPSLKMLSIVNCEFTGNLLSFPSLVSLELDCGENRAPFLESMPSLEEATLIFDHTIKDLCSNNIFGDCGEDNCQGCSYFSGTTPVNNHTDCVLLNGVSEATDLKLLAHPDVYVFRRDLKWCPTFYNLKTLLLNECCLVGDLSVLICFLQHSPLLEKLTIQLEKAPTCLMDLEGLYNTEQPFTSDHLKFVPIECKEVNLCVWKILKTLSTFGIPLKQINVKQTSKCNESGWRLALLGRSRVQLG</sequence>
<dbReference type="PROSITE" id="PS50181">
    <property type="entry name" value="FBOX"/>
    <property type="match status" value="1"/>
</dbReference>
<dbReference type="HOGENOM" id="CLU_003068_1_0_1"/>
<dbReference type="eggNOG" id="ENOG502RYTW">
    <property type="taxonomic scope" value="Eukaryota"/>
</dbReference>
<evidence type="ECO:0000313" key="3">
    <source>
        <dbReference type="Proteomes" id="UP000032180"/>
    </source>
</evidence>
<dbReference type="Pfam" id="PF00646">
    <property type="entry name" value="F-box"/>
    <property type="match status" value="1"/>
</dbReference>
<dbReference type="InterPro" id="IPR053781">
    <property type="entry name" value="F-box_AtFBL13-like"/>
</dbReference>
<feature type="domain" description="F-box" evidence="1">
    <location>
        <begin position="19"/>
        <end position="69"/>
    </location>
</feature>
<dbReference type="InterPro" id="IPR001810">
    <property type="entry name" value="F-box_dom"/>
</dbReference>
<evidence type="ECO:0000313" key="2">
    <source>
        <dbReference type="EnsemblPlants" id="LPERR11G05770.1"/>
    </source>
</evidence>
<dbReference type="AlphaFoldDB" id="A0A0D9XQ89"/>
<dbReference type="InterPro" id="IPR053197">
    <property type="entry name" value="F-box_SCFL_complex_component"/>
</dbReference>
<dbReference type="CDD" id="cd22160">
    <property type="entry name" value="F-box_AtFBL13-like"/>
    <property type="match status" value="1"/>
</dbReference>
<dbReference type="PANTHER" id="PTHR34223:SF22">
    <property type="entry name" value="OS11G0208300 PROTEIN"/>
    <property type="match status" value="1"/>
</dbReference>
<reference evidence="2" key="3">
    <citation type="submission" date="2015-04" db="UniProtKB">
        <authorList>
            <consortium name="EnsemblPlants"/>
        </authorList>
    </citation>
    <scope>IDENTIFICATION</scope>
</reference>
<reference evidence="3" key="2">
    <citation type="submission" date="2013-12" db="EMBL/GenBank/DDBJ databases">
        <authorList>
            <person name="Yu Y."/>
            <person name="Lee S."/>
            <person name="de Baynast K."/>
            <person name="Wissotski M."/>
            <person name="Liu L."/>
            <person name="Talag J."/>
            <person name="Goicoechea J."/>
            <person name="Angelova A."/>
            <person name="Jetty R."/>
            <person name="Kudrna D."/>
            <person name="Golser W."/>
            <person name="Rivera L."/>
            <person name="Zhang J."/>
            <person name="Wing R."/>
        </authorList>
    </citation>
    <scope>NUCLEOTIDE SEQUENCE</scope>
</reference>
<dbReference type="SUPFAM" id="SSF81383">
    <property type="entry name" value="F-box domain"/>
    <property type="match status" value="1"/>
</dbReference>
<dbReference type="STRING" id="77586.A0A0D9XQ89"/>
<reference evidence="2 3" key="1">
    <citation type="submission" date="2012-08" db="EMBL/GenBank/DDBJ databases">
        <title>Oryza genome evolution.</title>
        <authorList>
            <person name="Wing R.A."/>
        </authorList>
    </citation>
    <scope>NUCLEOTIDE SEQUENCE</scope>
</reference>
<accession>A0A0D9XQ89</accession>
<dbReference type="SMART" id="SM00256">
    <property type="entry name" value="FBOX"/>
    <property type="match status" value="1"/>
</dbReference>
<dbReference type="InterPro" id="IPR036047">
    <property type="entry name" value="F-box-like_dom_sf"/>
</dbReference>
<dbReference type="EnsemblPlants" id="LPERR11G05770.1">
    <property type="protein sequence ID" value="LPERR11G05770.1"/>
    <property type="gene ID" value="LPERR11G05770"/>
</dbReference>
<dbReference type="PANTHER" id="PTHR34223">
    <property type="entry name" value="OS11G0201299 PROTEIN"/>
    <property type="match status" value="1"/>
</dbReference>
<evidence type="ECO:0000259" key="1">
    <source>
        <dbReference type="PROSITE" id="PS50181"/>
    </source>
</evidence>
<protein>
    <recommendedName>
        <fullName evidence="1">F-box domain-containing protein</fullName>
    </recommendedName>
</protein>
<name>A0A0D9XQ89_9ORYZ</name>
<dbReference type="Proteomes" id="UP000032180">
    <property type="component" value="Chromosome 11"/>
</dbReference>
<keyword evidence="3" id="KW-1185">Reference proteome</keyword>
<organism evidence="2 3">
    <name type="scientific">Leersia perrieri</name>
    <dbReference type="NCBI Taxonomy" id="77586"/>
    <lineage>
        <taxon>Eukaryota</taxon>
        <taxon>Viridiplantae</taxon>
        <taxon>Streptophyta</taxon>
        <taxon>Embryophyta</taxon>
        <taxon>Tracheophyta</taxon>
        <taxon>Spermatophyta</taxon>
        <taxon>Magnoliopsida</taxon>
        <taxon>Liliopsida</taxon>
        <taxon>Poales</taxon>
        <taxon>Poaceae</taxon>
        <taxon>BOP clade</taxon>
        <taxon>Oryzoideae</taxon>
        <taxon>Oryzeae</taxon>
        <taxon>Oryzinae</taxon>
        <taxon>Leersia</taxon>
    </lineage>
</organism>